<dbReference type="Proteomes" id="UP001374599">
    <property type="component" value="Unassembled WGS sequence"/>
</dbReference>
<accession>A0ACB5UNH9</accession>
<sequence length="73" mass="8351">MELVTGKVQNIDRVNYRVQVIINSNRITDYLPLVFQYKDCMKDNMLVDIGDDVVCIMVGSKGFCIGTFKGWDN</sequence>
<evidence type="ECO:0000313" key="1">
    <source>
        <dbReference type="EMBL" id="GMQ64336.1"/>
    </source>
</evidence>
<gene>
    <name evidence="1" type="ORF">AN2V17_35730</name>
</gene>
<comment type="caution">
    <text evidence="1">The sequence shown here is derived from an EMBL/GenBank/DDBJ whole genome shotgun (WGS) entry which is preliminary data.</text>
</comment>
<proteinExistence type="predicted"/>
<keyword evidence="2" id="KW-1185">Reference proteome</keyword>
<organism evidence="1 2">
    <name type="scientific">Vallitalea maricola</name>
    <dbReference type="NCBI Taxonomy" id="3074433"/>
    <lineage>
        <taxon>Bacteria</taxon>
        <taxon>Bacillati</taxon>
        <taxon>Bacillota</taxon>
        <taxon>Clostridia</taxon>
        <taxon>Lachnospirales</taxon>
        <taxon>Vallitaleaceae</taxon>
        <taxon>Vallitalea</taxon>
    </lineage>
</organism>
<dbReference type="EMBL" id="BTPU01000067">
    <property type="protein sequence ID" value="GMQ64336.1"/>
    <property type="molecule type" value="Genomic_DNA"/>
</dbReference>
<evidence type="ECO:0000313" key="2">
    <source>
        <dbReference type="Proteomes" id="UP001374599"/>
    </source>
</evidence>
<protein>
    <submittedName>
        <fullName evidence="1">Uncharacterized protein</fullName>
    </submittedName>
</protein>
<reference evidence="1" key="1">
    <citation type="submission" date="2023-09" db="EMBL/GenBank/DDBJ databases">
        <title>Vallitalea sediminicola and Vallitalea maricola sp. nov., anaerobic bacteria isolated from marine sediment.</title>
        <authorList>
            <person name="Hirano S."/>
            <person name="Maeda A."/>
            <person name="Terahara T."/>
            <person name="Mori K."/>
            <person name="Hamada M."/>
            <person name="Matsumoto R."/>
            <person name="Kobayashi T."/>
        </authorList>
    </citation>
    <scope>NUCLEOTIDE SEQUENCE</scope>
    <source>
        <strain evidence="1">AN17-2</strain>
    </source>
</reference>
<name>A0ACB5UNH9_9FIRM</name>